<evidence type="ECO:0000313" key="2">
    <source>
        <dbReference type="EMBL" id="KKM63132.1"/>
    </source>
</evidence>
<protein>
    <submittedName>
        <fullName evidence="2">Uncharacterized protein</fullName>
    </submittedName>
</protein>
<name>A0A0F9M1J2_9ZZZZ</name>
<accession>A0A0F9M1J2</accession>
<gene>
    <name evidence="2" type="ORF">LCGC14_1514550</name>
</gene>
<comment type="caution">
    <text evidence="2">The sequence shown here is derived from an EMBL/GenBank/DDBJ whole genome shotgun (WGS) entry which is preliminary data.</text>
</comment>
<keyword evidence="1" id="KW-0472">Membrane</keyword>
<feature type="transmembrane region" description="Helical" evidence="1">
    <location>
        <begin position="12"/>
        <end position="29"/>
    </location>
</feature>
<dbReference type="EMBL" id="LAZR01011156">
    <property type="protein sequence ID" value="KKM63132.1"/>
    <property type="molecule type" value="Genomic_DNA"/>
</dbReference>
<evidence type="ECO:0000256" key="1">
    <source>
        <dbReference type="SAM" id="Phobius"/>
    </source>
</evidence>
<feature type="transmembrane region" description="Helical" evidence="1">
    <location>
        <begin position="35"/>
        <end position="56"/>
    </location>
</feature>
<sequence>MNKQLVKRIKSLLWRAAMMGIAAFVLILSDGITGLGLNPLIVGVLGLVFGEISKYLNKQVKK</sequence>
<keyword evidence="1" id="KW-0812">Transmembrane</keyword>
<organism evidence="2">
    <name type="scientific">marine sediment metagenome</name>
    <dbReference type="NCBI Taxonomy" id="412755"/>
    <lineage>
        <taxon>unclassified sequences</taxon>
        <taxon>metagenomes</taxon>
        <taxon>ecological metagenomes</taxon>
    </lineage>
</organism>
<proteinExistence type="predicted"/>
<reference evidence="2" key="1">
    <citation type="journal article" date="2015" name="Nature">
        <title>Complex archaea that bridge the gap between prokaryotes and eukaryotes.</title>
        <authorList>
            <person name="Spang A."/>
            <person name="Saw J.H."/>
            <person name="Jorgensen S.L."/>
            <person name="Zaremba-Niedzwiedzka K."/>
            <person name="Martijn J."/>
            <person name="Lind A.E."/>
            <person name="van Eijk R."/>
            <person name="Schleper C."/>
            <person name="Guy L."/>
            <person name="Ettema T.J."/>
        </authorList>
    </citation>
    <scope>NUCLEOTIDE SEQUENCE</scope>
</reference>
<keyword evidence="1" id="KW-1133">Transmembrane helix</keyword>
<dbReference type="AlphaFoldDB" id="A0A0F9M1J2"/>